<dbReference type="InterPro" id="IPR015422">
    <property type="entry name" value="PyrdxlP-dep_Trfase_small"/>
</dbReference>
<name>A0A917I982_9HYPH</name>
<evidence type="ECO:0000256" key="7">
    <source>
        <dbReference type="ARBA" id="ARBA00022898"/>
    </source>
</evidence>
<reference evidence="12" key="2">
    <citation type="submission" date="2020-09" db="EMBL/GenBank/DDBJ databases">
        <authorList>
            <person name="Sun Q."/>
            <person name="Zhou Y."/>
        </authorList>
    </citation>
    <scope>NUCLEOTIDE SEQUENCE</scope>
    <source>
        <strain evidence="12">CGMCC 1.12214</strain>
    </source>
</reference>
<dbReference type="Gene3D" id="3.40.640.10">
    <property type="entry name" value="Type I PLP-dependent aspartate aminotransferase-like (Major domain)"/>
    <property type="match status" value="1"/>
</dbReference>
<dbReference type="GO" id="GO:0031071">
    <property type="term" value="F:cysteine desulfurase activity"/>
    <property type="evidence" value="ECO:0007669"/>
    <property type="project" value="UniProtKB-EC"/>
</dbReference>
<dbReference type="EMBL" id="BMES01000002">
    <property type="protein sequence ID" value="GGH22323.1"/>
    <property type="molecule type" value="Genomic_DNA"/>
</dbReference>
<evidence type="ECO:0000256" key="4">
    <source>
        <dbReference type="ARBA" id="ARBA00013558"/>
    </source>
</evidence>
<dbReference type="PANTHER" id="PTHR11601">
    <property type="entry name" value="CYSTEINE DESULFURYLASE FAMILY MEMBER"/>
    <property type="match status" value="1"/>
</dbReference>
<dbReference type="Proteomes" id="UP000603912">
    <property type="component" value="Unassembled WGS sequence"/>
</dbReference>
<dbReference type="GO" id="GO:0051536">
    <property type="term" value="F:iron-sulfur cluster binding"/>
    <property type="evidence" value="ECO:0007669"/>
    <property type="project" value="UniProtKB-KW"/>
</dbReference>
<keyword evidence="13" id="KW-1185">Reference proteome</keyword>
<evidence type="ECO:0000256" key="1">
    <source>
        <dbReference type="ARBA" id="ARBA00001933"/>
    </source>
</evidence>
<evidence type="ECO:0000256" key="2">
    <source>
        <dbReference type="ARBA" id="ARBA00003120"/>
    </source>
</evidence>
<dbReference type="PIRSF" id="PIRSF005572">
    <property type="entry name" value="NifS"/>
    <property type="match status" value="1"/>
</dbReference>
<dbReference type="AlphaFoldDB" id="A0A917I982"/>
<keyword evidence="9" id="KW-0411">Iron-sulfur</keyword>
<evidence type="ECO:0000256" key="6">
    <source>
        <dbReference type="ARBA" id="ARBA00022723"/>
    </source>
</evidence>
<evidence type="ECO:0000256" key="10">
    <source>
        <dbReference type="ARBA" id="ARBA00050776"/>
    </source>
</evidence>
<comment type="function">
    <text evidence="2">Catalyzes the removal of elemental sulfur atoms from cysteine to produce alanine. Seems to participate in the biosynthesis of the nitrogenase metalloclusters by providing the inorganic sulfur required for the Fe-S core formation.</text>
</comment>
<dbReference type="InterPro" id="IPR016454">
    <property type="entry name" value="Cysteine_dSase"/>
</dbReference>
<sequence length="406" mass="41755">MAFGRLLDKVCSTMALSGRSYLDHNATSELRPEARDAMVAAMAAGGNASSVHAEGRAARGRIESAREEVASLVGASARNVVFTSGGTEANALALAPRFHRCGETLILDRLLVSAIEHPCVLEGARFPADRIERIPVLASGVVDLGWLESRLAQASAAGERVMVSLQAANNETGVIHPVRAAAELAHVSGGVLHCDAVQAVGKIGFSMAESGADLAALSAHKIGGPQGVGALVMGGGLQIADRMMRGGGQERGARSGTENGPGIAGFGAAARAVREAGTAERERVRALRDKLEAELIALAPEAVIFGAEAQRLPNTTLVSLSGLRAETALIALDLAGVAVSSGAACSSGKVKRSHVLDAMGVEQDLAAGAIRVSFGWNSGDEDVIRFLGAFAKLKETLHQRLGRAAA</sequence>
<dbReference type="InterPro" id="IPR000192">
    <property type="entry name" value="Aminotrans_V_dom"/>
</dbReference>
<evidence type="ECO:0000259" key="11">
    <source>
        <dbReference type="Pfam" id="PF00266"/>
    </source>
</evidence>
<dbReference type="Gene3D" id="3.90.1150.10">
    <property type="entry name" value="Aspartate Aminotransferase, domain 1"/>
    <property type="match status" value="1"/>
</dbReference>
<dbReference type="Pfam" id="PF00266">
    <property type="entry name" value="Aminotran_5"/>
    <property type="match status" value="1"/>
</dbReference>
<organism evidence="12 13">
    <name type="scientific">Alsobacter metallidurans</name>
    <dbReference type="NCBI Taxonomy" id="340221"/>
    <lineage>
        <taxon>Bacteria</taxon>
        <taxon>Pseudomonadati</taxon>
        <taxon>Pseudomonadota</taxon>
        <taxon>Alphaproteobacteria</taxon>
        <taxon>Hyphomicrobiales</taxon>
        <taxon>Alsobacteraceae</taxon>
        <taxon>Alsobacter</taxon>
    </lineage>
</organism>
<dbReference type="SUPFAM" id="SSF53383">
    <property type="entry name" value="PLP-dependent transferases"/>
    <property type="match status" value="1"/>
</dbReference>
<comment type="catalytic activity">
    <reaction evidence="10">
        <text>(sulfur carrier)-H + L-cysteine = (sulfur carrier)-SH + L-alanine</text>
        <dbReference type="Rhea" id="RHEA:43892"/>
        <dbReference type="Rhea" id="RHEA-COMP:14737"/>
        <dbReference type="Rhea" id="RHEA-COMP:14739"/>
        <dbReference type="ChEBI" id="CHEBI:29917"/>
        <dbReference type="ChEBI" id="CHEBI:35235"/>
        <dbReference type="ChEBI" id="CHEBI:57972"/>
        <dbReference type="ChEBI" id="CHEBI:64428"/>
        <dbReference type="EC" id="2.8.1.7"/>
    </reaction>
</comment>
<dbReference type="GO" id="GO:0046872">
    <property type="term" value="F:metal ion binding"/>
    <property type="evidence" value="ECO:0007669"/>
    <property type="project" value="UniProtKB-KW"/>
</dbReference>
<feature type="domain" description="Aminotransferase class V" evidence="11">
    <location>
        <begin position="21"/>
        <end position="386"/>
    </location>
</feature>
<dbReference type="InterPro" id="IPR015421">
    <property type="entry name" value="PyrdxlP-dep_Trfase_major"/>
</dbReference>
<accession>A0A917I982</accession>
<comment type="cofactor">
    <cofactor evidence="1">
        <name>pyridoxal 5'-phosphate</name>
        <dbReference type="ChEBI" id="CHEBI:597326"/>
    </cofactor>
</comment>
<evidence type="ECO:0000256" key="5">
    <source>
        <dbReference type="ARBA" id="ARBA00022679"/>
    </source>
</evidence>
<evidence type="ECO:0000256" key="9">
    <source>
        <dbReference type="ARBA" id="ARBA00023014"/>
    </source>
</evidence>
<comment type="caution">
    <text evidence="12">The sequence shown here is derived from an EMBL/GenBank/DDBJ whole genome shotgun (WGS) entry which is preliminary data.</text>
</comment>
<comment type="similarity">
    <text evidence="3">Belongs to the class-V pyridoxal-phosphate-dependent aminotransferase family. NifS/IscS subfamily.</text>
</comment>
<dbReference type="Gene3D" id="1.10.260.50">
    <property type="match status" value="1"/>
</dbReference>
<dbReference type="InterPro" id="IPR015424">
    <property type="entry name" value="PyrdxlP-dep_Trfase"/>
</dbReference>
<keyword evidence="8" id="KW-0408">Iron</keyword>
<gene>
    <name evidence="12" type="primary">nifS</name>
    <name evidence="12" type="ORF">GCM10007036_27260</name>
</gene>
<keyword evidence="5" id="KW-0808">Transferase</keyword>
<keyword evidence="6" id="KW-0479">Metal-binding</keyword>
<evidence type="ECO:0000313" key="13">
    <source>
        <dbReference type="Proteomes" id="UP000603912"/>
    </source>
</evidence>
<evidence type="ECO:0000256" key="3">
    <source>
        <dbReference type="ARBA" id="ARBA00006490"/>
    </source>
</evidence>
<dbReference type="PANTHER" id="PTHR11601:SF34">
    <property type="entry name" value="CYSTEINE DESULFURASE"/>
    <property type="match status" value="1"/>
</dbReference>
<protein>
    <recommendedName>
        <fullName evidence="4">Cysteine desulfurase</fullName>
    </recommendedName>
</protein>
<evidence type="ECO:0000256" key="8">
    <source>
        <dbReference type="ARBA" id="ARBA00023004"/>
    </source>
</evidence>
<keyword evidence="7" id="KW-0663">Pyridoxal phosphate</keyword>
<reference evidence="12" key="1">
    <citation type="journal article" date="2014" name="Int. J. Syst. Evol. Microbiol.">
        <title>Complete genome sequence of Corynebacterium casei LMG S-19264T (=DSM 44701T), isolated from a smear-ripened cheese.</title>
        <authorList>
            <consortium name="US DOE Joint Genome Institute (JGI-PGF)"/>
            <person name="Walter F."/>
            <person name="Albersmeier A."/>
            <person name="Kalinowski J."/>
            <person name="Ruckert C."/>
        </authorList>
    </citation>
    <scope>NUCLEOTIDE SEQUENCE</scope>
    <source>
        <strain evidence="12">CGMCC 1.12214</strain>
    </source>
</reference>
<evidence type="ECO:0000313" key="12">
    <source>
        <dbReference type="EMBL" id="GGH22323.1"/>
    </source>
</evidence>
<proteinExistence type="inferred from homology"/>